<accession>A0A645D803</accession>
<gene>
    <name evidence="1" type="ORF">SDC9_132577</name>
</gene>
<name>A0A645D803_9ZZZZ</name>
<organism evidence="1">
    <name type="scientific">bioreactor metagenome</name>
    <dbReference type="NCBI Taxonomy" id="1076179"/>
    <lineage>
        <taxon>unclassified sequences</taxon>
        <taxon>metagenomes</taxon>
        <taxon>ecological metagenomes</taxon>
    </lineage>
</organism>
<protein>
    <submittedName>
        <fullName evidence="1">Uncharacterized protein</fullName>
    </submittedName>
</protein>
<dbReference type="EMBL" id="VSSQ01033788">
    <property type="protein sequence ID" value="MPM85496.1"/>
    <property type="molecule type" value="Genomic_DNA"/>
</dbReference>
<dbReference type="AlphaFoldDB" id="A0A645D803"/>
<evidence type="ECO:0000313" key="1">
    <source>
        <dbReference type="EMBL" id="MPM85496.1"/>
    </source>
</evidence>
<reference evidence="1" key="1">
    <citation type="submission" date="2019-08" db="EMBL/GenBank/DDBJ databases">
        <authorList>
            <person name="Kucharzyk K."/>
            <person name="Murdoch R.W."/>
            <person name="Higgins S."/>
            <person name="Loffler F."/>
        </authorList>
    </citation>
    <scope>NUCLEOTIDE SEQUENCE</scope>
</reference>
<proteinExistence type="predicted"/>
<sequence>MLKDRKDVVFPLLPDCRQCVCQILNSKPLFTLKFYDEILETPTGSVRLDFTKESPFETAEIARAYVTLTADCKHPDEQASAFLFKMSKKAVTKGHFFRGVE</sequence>
<comment type="caution">
    <text evidence="1">The sequence shown here is derived from an EMBL/GenBank/DDBJ whole genome shotgun (WGS) entry which is preliminary data.</text>
</comment>